<dbReference type="InterPro" id="IPR056475">
    <property type="entry name" value="GBD_Hemicentin/VWA7"/>
</dbReference>
<dbReference type="SUPFAM" id="SSF53300">
    <property type="entry name" value="vWA-like"/>
    <property type="match status" value="1"/>
</dbReference>
<dbReference type="InterPro" id="IPR052577">
    <property type="entry name" value="VWA7"/>
</dbReference>
<dbReference type="AlphaFoldDB" id="A0AAD7R950"/>
<name>A0AAD7R950_9TELE</name>
<gene>
    <name evidence="11" type="ORF">AAFF_G00293430</name>
</gene>
<evidence type="ECO:0000259" key="7">
    <source>
        <dbReference type="Pfam" id="PF23560"/>
    </source>
</evidence>
<evidence type="ECO:0000256" key="5">
    <source>
        <dbReference type="SAM" id="MobiDB-lite"/>
    </source>
</evidence>
<evidence type="ECO:0000259" key="10">
    <source>
        <dbReference type="Pfam" id="PF25107"/>
    </source>
</evidence>
<dbReference type="InterPro" id="IPR056862">
    <property type="entry name" value="VWA7_N"/>
</dbReference>
<reference evidence="11" key="1">
    <citation type="journal article" date="2023" name="Science">
        <title>Genome structures resolve the early diversification of teleost fishes.</title>
        <authorList>
            <person name="Parey E."/>
            <person name="Louis A."/>
            <person name="Montfort J."/>
            <person name="Bouchez O."/>
            <person name="Roques C."/>
            <person name="Iampietro C."/>
            <person name="Lluch J."/>
            <person name="Castinel A."/>
            <person name="Donnadieu C."/>
            <person name="Desvignes T."/>
            <person name="Floi Bucao C."/>
            <person name="Jouanno E."/>
            <person name="Wen M."/>
            <person name="Mejri S."/>
            <person name="Dirks R."/>
            <person name="Jansen H."/>
            <person name="Henkel C."/>
            <person name="Chen W.J."/>
            <person name="Zahm M."/>
            <person name="Cabau C."/>
            <person name="Klopp C."/>
            <person name="Thompson A.W."/>
            <person name="Robinson-Rechavi M."/>
            <person name="Braasch I."/>
            <person name="Lecointre G."/>
            <person name="Bobe J."/>
            <person name="Postlethwait J.H."/>
            <person name="Berthelot C."/>
            <person name="Roest Crollius H."/>
            <person name="Guiguen Y."/>
        </authorList>
    </citation>
    <scope>NUCLEOTIDE SEQUENCE</scope>
    <source>
        <strain evidence="11">NC1722</strain>
    </source>
</reference>
<sequence length="724" mass="77441">MGLVLHVLLLALALPGSQSFQPLSLFGRSITHRQITETAILQKTTEVCRAVATAEGREFTEPRRLTASRVQRACFPGDDSLLSGAQFKAAIIEIYLSNAAVDVVYVLSDPHHFDGESFAGGRSLITKGVASVKAGVRRESFFSARLTLGTICHTLQDFYSHSNWIELENKRPNTNLLRADQPIGNLADENTPTCRNCIGENCKDNILPAILQQKILTSGYFSLFSPLKPAGKCSHGGSLDRTSTQDPVGGINKDTLSSKHGHRHRDAANVAINATMELLEDIRGAAGENNFLRLMGISRSSVLCFVIDTTGSMRDDIAEAKRVAFSIIDSKKGTRDEPSAYILVPFNDPGVGPLTRTTDSNVFKNRINGLTANGGGDLPEMSLTGLQLALTSAPRSSEIFVFTDAPAKDTHLRSTVIALIESTKSVVTFLLTNALSARRRRDSDDGQDQEQRFSSRLSTAGNALYQELAEASGGQAIVVTKETLPQVTDIIVDSSTSALVTILQSVRNPGRPDNFTFTVDPSVRNLTIYLTGTSTTFSVSSPSGRSGTDFIYSILETTEGPGGDYTLKEGRPQAGGKVTLLLSVVGGDSPTATEVFLVEVSGSRVENGSVEVVGDGDYLVSMERVPDGQFVILLKGVDGEGTRVSQGSFQRQSLTKLMASSVAVTALVNSTMEPGVPFSLPFTVMTNGTAGTYTIRARDDSGFISSFTPSLQLESGASARGSVE</sequence>
<feature type="chain" id="PRO_5042000224" description="von Willebrand factor A domain-containing protein 7-like" evidence="6">
    <location>
        <begin position="20"/>
        <end position="724"/>
    </location>
</feature>
<feature type="non-terminal residue" evidence="11">
    <location>
        <position position="724"/>
    </location>
</feature>
<dbReference type="Pfam" id="PF25106">
    <property type="entry name" value="VWA_4"/>
    <property type="match status" value="1"/>
</dbReference>
<accession>A0AAD7R950</accession>
<organism evidence="11 12">
    <name type="scientific">Aldrovandia affinis</name>
    <dbReference type="NCBI Taxonomy" id="143900"/>
    <lineage>
        <taxon>Eukaryota</taxon>
        <taxon>Metazoa</taxon>
        <taxon>Chordata</taxon>
        <taxon>Craniata</taxon>
        <taxon>Vertebrata</taxon>
        <taxon>Euteleostomi</taxon>
        <taxon>Actinopterygii</taxon>
        <taxon>Neopterygii</taxon>
        <taxon>Teleostei</taxon>
        <taxon>Notacanthiformes</taxon>
        <taxon>Halosauridae</taxon>
        <taxon>Aldrovandia</taxon>
    </lineage>
</organism>
<dbReference type="PANTHER" id="PTHR14905">
    <property type="entry name" value="NG37"/>
    <property type="match status" value="1"/>
</dbReference>
<comment type="subcellular location">
    <subcellularLocation>
        <location evidence="1">Secreted</location>
    </subcellularLocation>
</comment>
<dbReference type="Proteomes" id="UP001221898">
    <property type="component" value="Unassembled WGS sequence"/>
</dbReference>
<dbReference type="InterPro" id="IPR056861">
    <property type="entry name" value="HMCN1-like_VWA"/>
</dbReference>
<keyword evidence="3 6" id="KW-0732">Signal</keyword>
<dbReference type="Pfam" id="PF23560">
    <property type="entry name" value="GBD_Hemicentin"/>
    <property type="match status" value="1"/>
</dbReference>
<evidence type="ECO:0000256" key="3">
    <source>
        <dbReference type="ARBA" id="ARBA00022729"/>
    </source>
</evidence>
<dbReference type="PANTHER" id="PTHR14905:SF18">
    <property type="entry name" value="VON WILLEBRAND FACTOR A DOMAIN-CONTAINING 10, TANDEM DUPLICATE 1-RELATED"/>
    <property type="match status" value="1"/>
</dbReference>
<feature type="region of interest" description="Disordered" evidence="5">
    <location>
        <begin position="235"/>
        <end position="263"/>
    </location>
</feature>
<evidence type="ECO:0000256" key="6">
    <source>
        <dbReference type="SAM" id="SignalP"/>
    </source>
</evidence>
<feature type="domain" description="Hemicentin/VWA7 galactose-binding" evidence="7">
    <location>
        <begin position="500"/>
        <end position="547"/>
    </location>
</feature>
<feature type="domain" description="VWA7 Ig-like" evidence="8">
    <location>
        <begin position="662"/>
        <end position="723"/>
    </location>
</feature>
<dbReference type="InterPro" id="IPR036465">
    <property type="entry name" value="vWFA_dom_sf"/>
</dbReference>
<evidence type="ECO:0000313" key="12">
    <source>
        <dbReference type="Proteomes" id="UP001221898"/>
    </source>
</evidence>
<protein>
    <recommendedName>
        <fullName evidence="13">von Willebrand factor A domain-containing protein 7-like</fullName>
    </recommendedName>
</protein>
<keyword evidence="12" id="KW-1185">Reference proteome</keyword>
<evidence type="ECO:0008006" key="13">
    <source>
        <dbReference type="Google" id="ProtNLM"/>
    </source>
</evidence>
<feature type="domain" description="VWA7 N-terminal" evidence="10">
    <location>
        <begin position="66"/>
        <end position="292"/>
    </location>
</feature>
<evidence type="ECO:0000259" key="8">
    <source>
        <dbReference type="Pfam" id="PF23619"/>
    </source>
</evidence>
<dbReference type="Pfam" id="PF25107">
    <property type="entry name" value="VWA7_N"/>
    <property type="match status" value="1"/>
</dbReference>
<feature type="signal peptide" evidence="6">
    <location>
        <begin position="1"/>
        <end position="19"/>
    </location>
</feature>
<comment type="caution">
    <text evidence="11">The sequence shown here is derived from an EMBL/GenBank/DDBJ whole genome shotgun (WGS) entry which is preliminary data.</text>
</comment>
<evidence type="ECO:0000256" key="1">
    <source>
        <dbReference type="ARBA" id="ARBA00004613"/>
    </source>
</evidence>
<evidence type="ECO:0000256" key="4">
    <source>
        <dbReference type="ARBA" id="ARBA00023180"/>
    </source>
</evidence>
<feature type="domain" description="Hemicentin-1-like von Willebrand factor A" evidence="9">
    <location>
        <begin position="303"/>
        <end position="481"/>
    </location>
</feature>
<dbReference type="GO" id="GO:0005576">
    <property type="term" value="C:extracellular region"/>
    <property type="evidence" value="ECO:0007669"/>
    <property type="project" value="UniProtKB-SubCell"/>
</dbReference>
<evidence type="ECO:0000259" key="9">
    <source>
        <dbReference type="Pfam" id="PF25106"/>
    </source>
</evidence>
<keyword evidence="4" id="KW-0325">Glycoprotein</keyword>
<proteinExistence type="predicted"/>
<keyword evidence="2" id="KW-0964">Secreted</keyword>
<dbReference type="EMBL" id="JAINUG010000410">
    <property type="protein sequence ID" value="KAJ8372224.1"/>
    <property type="molecule type" value="Genomic_DNA"/>
</dbReference>
<dbReference type="Gene3D" id="3.40.50.410">
    <property type="entry name" value="von Willebrand factor, type A domain"/>
    <property type="match status" value="1"/>
</dbReference>
<dbReference type="Pfam" id="PF23619">
    <property type="entry name" value="Ig_VWA7"/>
    <property type="match status" value="1"/>
</dbReference>
<dbReference type="InterPro" id="IPR057615">
    <property type="entry name" value="Ig_VWA7"/>
</dbReference>
<evidence type="ECO:0000256" key="2">
    <source>
        <dbReference type="ARBA" id="ARBA00022525"/>
    </source>
</evidence>
<evidence type="ECO:0000313" key="11">
    <source>
        <dbReference type="EMBL" id="KAJ8372224.1"/>
    </source>
</evidence>